<organism evidence="2 3">
    <name type="scientific">Jatropha curcas</name>
    <name type="common">Barbados nut</name>
    <dbReference type="NCBI Taxonomy" id="180498"/>
    <lineage>
        <taxon>Eukaryota</taxon>
        <taxon>Viridiplantae</taxon>
        <taxon>Streptophyta</taxon>
        <taxon>Embryophyta</taxon>
        <taxon>Tracheophyta</taxon>
        <taxon>Spermatophyta</taxon>
        <taxon>Magnoliopsida</taxon>
        <taxon>eudicotyledons</taxon>
        <taxon>Gunneridae</taxon>
        <taxon>Pentapetalae</taxon>
        <taxon>rosids</taxon>
        <taxon>fabids</taxon>
        <taxon>Malpighiales</taxon>
        <taxon>Euphorbiaceae</taxon>
        <taxon>Crotonoideae</taxon>
        <taxon>Jatropheae</taxon>
        <taxon>Jatropha</taxon>
    </lineage>
</organism>
<feature type="region of interest" description="Disordered" evidence="1">
    <location>
        <begin position="46"/>
        <end position="83"/>
    </location>
</feature>
<dbReference type="AlphaFoldDB" id="A0A067L4Z1"/>
<accession>A0A067L4Z1</accession>
<feature type="compositionally biased region" description="Gly residues" evidence="1">
    <location>
        <begin position="72"/>
        <end position="83"/>
    </location>
</feature>
<evidence type="ECO:0000313" key="3">
    <source>
        <dbReference type="Proteomes" id="UP000027138"/>
    </source>
</evidence>
<feature type="compositionally biased region" description="Low complexity" evidence="1">
    <location>
        <begin position="46"/>
        <end position="56"/>
    </location>
</feature>
<protein>
    <submittedName>
        <fullName evidence="2">Uncharacterized protein</fullName>
    </submittedName>
</protein>
<feature type="region of interest" description="Disordered" evidence="1">
    <location>
        <begin position="1"/>
        <end position="23"/>
    </location>
</feature>
<sequence length="83" mass="8364">MANQGGYWGNNQGGNDQNGGWGNNQGPTILCGQGCKILIGPTEGGNTQCGSNNTQGGTQGGGWGNQTQGGNNQSGGYGYPRRS</sequence>
<name>A0A067L4Z1_JATCU</name>
<proteinExistence type="predicted"/>
<gene>
    <name evidence="2" type="ORF">JCGZ_16828</name>
</gene>
<dbReference type="EMBL" id="KK914267">
    <property type="protein sequence ID" value="KDP43541.1"/>
    <property type="molecule type" value="Genomic_DNA"/>
</dbReference>
<evidence type="ECO:0000313" key="2">
    <source>
        <dbReference type="EMBL" id="KDP43541.1"/>
    </source>
</evidence>
<evidence type="ECO:0000256" key="1">
    <source>
        <dbReference type="SAM" id="MobiDB-lite"/>
    </source>
</evidence>
<dbReference type="Proteomes" id="UP000027138">
    <property type="component" value="Unassembled WGS sequence"/>
</dbReference>
<keyword evidence="3" id="KW-1185">Reference proteome</keyword>
<reference evidence="2 3" key="1">
    <citation type="journal article" date="2014" name="PLoS ONE">
        <title>Global Analysis of Gene Expression Profiles in Physic Nut (Jatropha curcas L.) Seedlings Exposed to Salt Stress.</title>
        <authorList>
            <person name="Zhang L."/>
            <person name="Zhang C."/>
            <person name="Wu P."/>
            <person name="Chen Y."/>
            <person name="Li M."/>
            <person name="Jiang H."/>
            <person name="Wu G."/>
        </authorList>
    </citation>
    <scope>NUCLEOTIDE SEQUENCE [LARGE SCALE GENOMIC DNA]</scope>
    <source>
        <strain evidence="3">cv. GZQX0401</strain>
        <tissue evidence="2">Young leaves</tissue>
    </source>
</reference>